<dbReference type="Pfam" id="PF13500">
    <property type="entry name" value="AAA_26"/>
    <property type="match status" value="1"/>
</dbReference>
<dbReference type="PANTHER" id="PTHR32309:SF31">
    <property type="entry name" value="CAPSULAR EXOPOLYSACCHARIDE FAMILY"/>
    <property type="match status" value="1"/>
</dbReference>
<proteinExistence type="predicted"/>
<dbReference type="SUPFAM" id="SSF52540">
    <property type="entry name" value="P-loop containing nucleoside triphosphate hydrolases"/>
    <property type="match status" value="1"/>
</dbReference>
<dbReference type="RefSeq" id="WP_017043981.1">
    <property type="nucleotide sequence ID" value="NZ_CAWNHI010000001.1"/>
</dbReference>
<evidence type="ECO:0000313" key="1">
    <source>
        <dbReference type="EMBL" id="ASU22109.1"/>
    </source>
</evidence>
<reference evidence="1 2" key="1">
    <citation type="submission" date="2017-08" db="EMBL/GenBank/DDBJ databases">
        <title>The Vibrio qinghaiensis sp.-Q67 is a luminous bacteria isolated firstly from Qinghai lake, Qinghai province, China, which has been proved to be very sensitive to detect environmental and food pollutants. Therefore, complete genome analysis of V. qinghaiensis sp.-Q67 highlights the potential application of this strain on detection of hazards in the contaminated environments.</title>
        <authorList>
            <person name="Gong L."/>
        </authorList>
    </citation>
    <scope>NUCLEOTIDE SEQUENCE [LARGE SCALE GENOMIC DNA]</scope>
    <source>
        <strain evidence="1 2">Q67</strain>
    </source>
</reference>
<dbReference type="InterPro" id="IPR027417">
    <property type="entry name" value="P-loop_NTPase"/>
</dbReference>
<dbReference type="Proteomes" id="UP000215148">
    <property type="component" value="Chromosome 1"/>
</dbReference>
<dbReference type="EMBL" id="CP022741">
    <property type="protein sequence ID" value="ASU22109.1"/>
    <property type="molecule type" value="Genomic_DNA"/>
</dbReference>
<name>A0A223MX19_9VIBR</name>
<keyword evidence="2" id="KW-1185">Reference proteome</keyword>
<dbReference type="AlphaFoldDB" id="A0A223MX19"/>
<organism evidence="1 2">
    <name type="scientific">Vibrio qinghaiensis</name>
    <dbReference type="NCBI Taxonomy" id="2025808"/>
    <lineage>
        <taxon>Bacteria</taxon>
        <taxon>Pseudomonadati</taxon>
        <taxon>Pseudomonadota</taxon>
        <taxon>Gammaproteobacteria</taxon>
        <taxon>Vibrionales</taxon>
        <taxon>Vibrionaceae</taxon>
        <taxon>Vibrio</taxon>
    </lineage>
</organism>
<protein>
    <submittedName>
        <fullName evidence="1">Chromosome partitioning protein ParA</fullName>
    </submittedName>
</protein>
<gene>
    <name evidence="1" type="ORF">CCZ37_05675</name>
</gene>
<dbReference type="Gene3D" id="3.40.50.300">
    <property type="entry name" value="P-loop containing nucleotide triphosphate hydrolases"/>
    <property type="match status" value="1"/>
</dbReference>
<accession>A0A223MX19</accession>
<evidence type="ECO:0000313" key="2">
    <source>
        <dbReference type="Proteomes" id="UP000215148"/>
    </source>
</evidence>
<dbReference type="PANTHER" id="PTHR32309">
    <property type="entry name" value="TYROSINE-PROTEIN KINASE"/>
    <property type="match status" value="1"/>
</dbReference>
<sequence>MIPATHAEIEQIYLAAELADCRSLCITSCQSGEGVTSIASALTERYLLAGHDALLVDLNMFKPAFKEVEMLNAPDGRQWVENRETHQLFTGLSIPRERSLQLSYKDPNTLSRAVQQWLNQYERIIIDTSPILNLNKNNIPAQSVASACDKTVLVVMSGTTTTQQVQKAIELLGSEQISLLGTILNARDQPPLRLELIREINRLSFIPKQWRERWIRSVLGNDMLSNYT</sequence>
<dbReference type="KEGG" id="vqi:CCZ37_05675"/>
<dbReference type="InterPro" id="IPR050445">
    <property type="entry name" value="Bact_polysacc_biosynth/exp"/>
</dbReference>